<evidence type="ECO:0000256" key="2">
    <source>
        <dbReference type="SAM" id="MobiDB-lite"/>
    </source>
</evidence>
<dbReference type="RefSeq" id="WP_356712462.1">
    <property type="nucleotide sequence ID" value="NZ_JBEXIP010000047.1"/>
</dbReference>
<dbReference type="Pfam" id="PF13581">
    <property type="entry name" value="HATPase_c_2"/>
    <property type="match status" value="1"/>
</dbReference>
<dbReference type="Gene3D" id="3.30.565.10">
    <property type="entry name" value="Histidine kinase-like ATPase, C-terminal domain"/>
    <property type="match status" value="1"/>
</dbReference>
<proteinExistence type="predicted"/>
<dbReference type="Proteomes" id="UP001550044">
    <property type="component" value="Unassembled WGS sequence"/>
</dbReference>
<dbReference type="PANTHER" id="PTHR35526:SF3">
    <property type="entry name" value="ANTI-SIGMA-F FACTOR RSBW"/>
    <property type="match status" value="1"/>
</dbReference>
<accession>A0ABV2UJB7</accession>
<reference evidence="4 5" key="1">
    <citation type="submission" date="2024-06" db="EMBL/GenBank/DDBJ databases">
        <title>The Natural Products Discovery Center: Release of the First 8490 Sequenced Strains for Exploring Actinobacteria Biosynthetic Diversity.</title>
        <authorList>
            <person name="Kalkreuter E."/>
            <person name="Kautsar S.A."/>
            <person name="Yang D."/>
            <person name="Bader C.D."/>
            <person name="Teijaro C.N."/>
            <person name="Fluegel L."/>
            <person name="Davis C.M."/>
            <person name="Simpson J.R."/>
            <person name="Lauterbach L."/>
            <person name="Steele A.D."/>
            <person name="Gui C."/>
            <person name="Meng S."/>
            <person name="Li G."/>
            <person name="Viehrig K."/>
            <person name="Ye F."/>
            <person name="Su P."/>
            <person name="Kiefer A.F."/>
            <person name="Nichols A."/>
            <person name="Cepeda A.J."/>
            <person name="Yan W."/>
            <person name="Fan B."/>
            <person name="Jiang Y."/>
            <person name="Adhikari A."/>
            <person name="Zheng C.-J."/>
            <person name="Schuster L."/>
            <person name="Cowan T.M."/>
            <person name="Smanski M.J."/>
            <person name="Chevrette M.G."/>
            <person name="De Carvalho L.P.S."/>
            <person name="Shen B."/>
        </authorList>
    </citation>
    <scope>NUCLEOTIDE SEQUENCE [LARGE SCALE GENOMIC DNA]</scope>
    <source>
        <strain evidence="4 5">NPDC005137</strain>
    </source>
</reference>
<keyword evidence="5" id="KW-1185">Reference proteome</keyword>
<feature type="domain" description="Histidine kinase/HSP90-like ATPase" evidence="3">
    <location>
        <begin position="23"/>
        <end position="134"/>
    </location>
</feature>
<protein>
    <submittedName>
        <fullName evidence="4">ATP-binding protein</fullName>
    </submittedName>
</protein>
<organism evidence="4 5">
    <name type="scientific">Streptomyces sp. 900116325</name>
    <dbReference type="NCBI Taxonomy" id="3154295"/>
    <lineage>
        <taxon>Bacteria</taxon>
        <taxon>Bacillati</taxon>
        <taxon>Actinomycetota</taxon>
        <taxon>Actinomycetes</taxon>
        <taxon>Kitasatosporales</taxon>
        <taxon>Streptomycetaceae</taxon>
        <taxon>Streptomyces</taxon>
    </lineage>
</organism>
<dbReference type="GO" id="GO:0005524">
    <property type="term" value="F:ATP binding"/>
    <property type="evidence" value="ECO:0007669"/>
    <property type="project" value="UniProtKB-KW"/>
</dbReference>
<dbReference type="InterPro" id="IPR036890">
    <property type="entry name" value="HATPase_C_sf"/>
</dbReference>
<dbReference type="InterPro" id="IPR003594">
    <property type="entry name" value="HATPase_dom"/>
</dbReference>
<keyword evidence="4" id="KW-0547">Nucleotide-binding</keyword>
<feature type="region of interest" description="Disordered" evidence="2">
    <location>
        <begin position="94"/>
        <end position="122"/>
    </location>
</feature>
<evidence type="ECO:0000313" key="5">
    <source>
        <dbReference type="Proteomes" id="UP001550044"/>
    </source>
</evidence>
<keyword evidence="1" id="KW-0418">Kinase</keyword>
<keyword evidence="1" id="KW-0723">Serine/threonine-protein kinase</keyword>
<name>A0ABV2UJB7_9ACTN</name>
<dbReference type="CDD" id="cd16936">
    <property type="entry name" value="HATPase_RsbW-like"/>
    <property type="match status" value="1"/>
</dbReference>
<keyword evidence="1" id="KW-0808">Transferase</keyword>
<evidence type="ECO:0000259" key="3">
    <source>
        <dbReference type="Pfam" id="PF13581"/>
    </source>
</evidence>
<evidence type="ECO:0000256" key="1">
    <source>
        <dbReference type="ARBA" id="ARBA00022527"/>
    </source>
</evidence>
<dbReference type="EMBL" id="JBEXIP010000047">
    <property type="protein sequence ID" value="MET8437948.1"/>
    <property type="molecule type" value="Genomic_DNA"/>
</dbReference>
<gene>
    <name evidence="4" type="ORF">ABZV61_35395</name>
</gene>
<dbReference type="InterPro" id="IPR050267">
    <property type="entry name" value="Anti-sigma-factor_SerPK"/>
</dbReference>
<sequence length="182" mass="19189">MCNDLQIPNQPVTTRTLYTWTSSTQNPVSSARRAFRDALHEAGVPAEATSDAVLAVSELAANATEHATGPYEMALHRLGTQLICEIHDHDPRIPAAQDAARPSPDRRTGPDGPDAESDGLPVRGRGLHIVDELTAGAWGFRLPGDGRKSAWMAVPLMASPASSAMSRRASEAAVVISACGTA</sequence>
<dbReference type="SUPFAM" id="SSF55874">
    <property type="entry name" value="ATPase domain of HSP90 chaperone/DNA topoisomerase II/histidine kinase"/>
    <property type="match status" value="1"/>
</dbReference>
<comment type="caution">
    <text evidence="4">The sequence shown here is derived from an EMBL/GenBank/DDBJ whole genome shotgun (WGS) entry which is preliminary data.</text>
</comment>
<keyword evidence="4" id="KW-0067">ATP-binding</keyword>
<evidence type="ECO:0000313" key="4">
    <source>
        <dbReference type="EMBL" id="MET8437948.1"/>
    </source>
</evidence>
<dbReference type="PANTHER" id="PTHR35526">
    <property type="entry name" value="ANTI-SIGMA-F FACTOR RSBW-RELATED"/>
    <property type="match status" value="1"/>
</dbReference>